<gene>
    <name evidence="3" type="ORF">DK846_10755</name>
</gene>
<evidence type="ECO:0000259" key="2">
    <source>
        <dbReference type="SMART" id="SM01204"/>
    </source>
</evidence>
<dbReference type="PANTHER" id="PTHR40252:SF2">
    <property type="entry name" value="BLR0328 PROTEIN"/>
    <property type="match status" value="1"/>
</dbReference>
<keyword evidence="4" id="KW-1185">Reference proteome</keyword>
<dbReference type="InterPro" id="IPR013702">
    <property type="entry name" value="FIST_domain_N"/>
</dbReference>
<reference evidence="3 4" key="1">
    <citation type="submission" date="2018-05" db="EMBL/GenBank/DDBJ databases">
        <title>Draft genome of Methanospirillum lacunae Ki8-1.</title>
        <authorList>
            <person name="Dueholm M.S."/>
            <person name="Nielsen P.H."/>
            <person name="Bakmann L.F."/>
            <person name="Otzen D.E."/>
        </authorList>
    </citation>
    <scope>NUCLEOTIDE SEQUENCE [LARGE SCALE GENOMIC DNA]</scope>
    <source>
        <strain evidence="3 4">Ki8-1</strain>
    </source>
</reference>
<dbReference type="PANTHER" id="PTHR40252">
    <property type="entry name" value="BLR0328 PROTEIN"/>
    <property type="match status" value="1"/>
</dbReference>
<dbReference type="Pfam" id="PF08495">
    <property type="entry name" value="FIST"/>
    <property type="match status" value="1"/>
</dbReference>
<organism evidence="3 4">
    <name type="scientific">Methanospirillum lacunae</name>
    <dbReference type="NCBI Taxonomy" id="668570"/>
    <lineage>
        <taxon>Archaea</taxon>
        <taxon>Methanobacteriati</taxon>
        <taxon>Methanobacteriota</taxon>
        <taxon>Stenosarchaea group</taxon>
        <taxon>Methanomicrobia</taxon>
        <taxon>Methanomicrobiales</taxon>
        <taxon>Methanospirillaceae</taxon>
        <taxon>Methanospirillum</taxon>
    </lineage>
</organism>
<dbReference type="OrthoDB" id="140075at2157"/>
<sequence length="367" mass="39547">MTIKVSHSIKPDPTAAATEISSSFSGLTPVVVLFFASSQYDPESISKTMKEKFPTATVIGCSTAGELVSGSMLKNSVVAMALESDAISGIEADVIDLSDRKAPSRAIISLADKFGLKPLELNPDKYVGIILIDGLSCAEEGLMEKIGDLVDIPVIGGSAGDDLAFKKTYVYLDGKVYNNAAVLALIKPASRFELLKTQSFCETGKKLTPTSVDEANRKVIEFNGLPAVSAYAKAIDANETDVASYFMTHPVGLIADGEPFVRSPQRVDGSSIYFYCQIKEGVDLQVLESTDIIADTTADIQKIQEKNGPIKGLINFNCILRTLQLYQDGKNDAYGSIFKDIPMVGFSTYGEEYIGHINQTATMLVFL</sequence>
<dbReference type="EMBL" id="QGMY01000008">
    <property type="protein sequence ID" value="PWR71337.1"/>
    <property type="molecule type" value="Genomic_DNA"/>
</dbReference>
<evidence type="ECO:0000313" key="3">
    <source>
        <dbReference type="EMBL" id="PWR71337.1"/>
    </source>
</evidence>
<dbReference type="SMART" id="SM00897">
    <property type="entry name" value="FIST"/>
    <property type="match status" value="1"/>
</dbReference>
<dbReference type="SMART" id="SM01204">
    <property type="entry name" value="FIST_C"/>
    <property type="match status" value="1"/>
</dbReference>
<comment type="caution">
    <text evidence="3">The sequence shown here is derived from an EMBL/GenBank/DDBJ whole genome shotgun (WGS) entry which is preliminary data.</text>
</comment>
<feature type="domain" description="FIST" evidence="1">
    <location>
        <begin position="28"/>
        <end position="226"/>
    </location>
</feature>
<dbReference type="Pfam" id="PF10442">
    <property type="entry name" value="FIST_C"/>
    <property type="match status" value="1"/>
</dbReference>
<name>A0A2V2N557_9EURY</name>
<evidence type="ECO:0000259" key="1">
    <source>
        <dbReference type="SMART" id="SM00897"/>
    </source>
</evidence>
<dbReference type="InterPro" id="IPR019494">
    <property type="entry name" value="FIST_C"/>
</dbReference>
<dbReference type="GeneID" id="97547037"/>
<evidence type="ECO:0008006" key="5">
    <source>
        <dbReference type="Google" id="ProtNLM"/>
    </source>
</evidence>
<feature type="domain" description="FIST C-domain" evidence="2">
    <location>
        <begin position="227"/>
        <end position="355"/>
    </location>
</feature>
<proteinExistence type="predicted"/>
<evidence type="ECO:0000313" key="4">
    <source>
        <dbReference type="Proteomes" id="UP000245657"/>
    </source>
</evidence>
<dbReference type="RefSeq" id="WP_109968955.1">
    <property type="nucleotide sequence ID" value="NZ_CP176093.1"/>
</dbReference>
<protein>
    <recommendedName>
        <fullName evidence="5">FIST domain-containing protein</fullName>
    </recommendedName>
</protein>
<accession>A0A2V2N557</accession>
<dbReference type="Proteomes" id="UP000245657">
    <property type="component" value="Unassembled WGS sequence"/>
</dbReference>
<dbReference type="AlphaFoldDB" id="A0A2V2N557"/>